<dbReference type="InterPro" id="IPR009057">
    <property type="entry name" value="Homeodomain-like_sf"/>
</dbReference>
<evidence type="ECO:0000256" key="4">
    <source>
        <dbReference type="PROSITE-ProRule" id="PRU00335"/>
    </source>
</evidence>
<evidence type="ECO:0000256" key="2">
    <source>
        <dbReference type="ARBA" id="ARBA00023125"/>
    </source>
</evidence>
<dbReference type="InterPro" id="IPR011075">
    <property type="entry name" value="TetR_C"/>
</dbReference>
<dbReference type="PANTHER" id="PTHR47506">
    <property type="entry name" value="TRANSCRIPTIONAL REGULATORY PROTEIN"/>
    <property type="match status" value="1"/>
</dbReference>
<evidence type="ECO:0000313" key="7">
    <source>
        <dbReference type="Proteomes" id="UP000256269"/>
    </source>
</evidence>
<evidence type="ECO:0000313" key="6">
    <source>
        <dbReference type="EMBL" id="REH29485.1"/>
    </source>
</evidence>
<dbReference type="Gene3D" id="1.10.10.60">
    <property type="entry name" value="Homeodomain-like"/>
    <property type="match status" value="1"/>
</dbReference>
<keyword evidence="1" id="KW-0805">Transcription regulation</keyword>
<proteinExistence type="predicted"/>
<keyword evidence="3" id="KW-0804">Transcription</keyword>
<keyword evidence="7" id="KW-1185">Reference proteome</keyword>
<organism evidence="6 7">
    <name type="scientific">Kutzneria buriramensis</name>
    <dbReference type="NCBI Taxonomy" id="1045776"/>
    <lineage>
        <taxon>Bacteria</taxon>
        <taxon>Bacillati</taxon>
        <taxon>Actinomycetota</taxon>
        <taxon>Actinomycetes</taxon>
        <taxon>Pseudonocardiales</taxon>
        <taxon>Pseudonocardiaceae</taxon>
        <taxon>Kutzneria</taxon>
    </lineage>
</organism>
<dbReference type="PROSITE" id="PS50977">
    <property type="entry name" value="HTH_TETR_2"/>
    <property type="match status" value="1"/>
</dbReference>
<name>A0A3E0GVL2_9PSEU</name>
<dbReference type="GO" id="GO:0003677">
    <property type="term" value="F:DNA binding"/>
    <property type="evidence" value="ECO:0007669"/>
    <property type="project" value="UniProtKB-UniRule"/>
</dbReference>
<evidence type="ECO:0000259" key="5">
    <source>
        <dbReference type="PROSITE" id="PS50977"/>
    </source>
</evidence>
<evidence type="ECO:0000256" key="3">
    <source>
        <dbReference type="ARBA" id="ARBA00023163"/>
    </source>
</evidence>
<sequence length="187" mass="20287">MIRGEQTRRNILARAVDIASVEGLEGLSIGRLATDLDVSKSGLFAHFGSKEELQLATIEAAARIFYAEVIGPALVTPPSPDRVYHLLDRWLAYSRTRVFPGGCFFARVGAEFGGRPGRIRDAIAELDCTWLGVVAQAIAQARMESDPDQLAFELNAYARAANAASLVHGDDNAYERADRAVRAALGR</sequence>
<dbReference type="EMBL" id="QUNO01000025">
    <property type="protein sequence ID" value="REH29485.1"/>
    <property type="molecule type" value="Genomic_DNA"/>
</dbReference>
<dbReference type="InterPro" id="IPR036271">
    <property type="entry name" value="Tet_transcr_reg_TetR-rel_C_sf"/>
</dbReference>
<feature type="DNA-binding region" description="H-T-H motif" evidence="4">
    <location>
        <begin position="28"/>
        <end position="47"/>
    </location>
</feature>
<reference evidence="6 7" key="1">
    <citation type="submission" date="2018-08" db="EMBL/GenBank/DDBJ databases">
        <title>Genomic Encyclopedia of Archaeal and Bacterial Type Strains, Phase II (KMG-II): from individual species to whole genera.</title>
        <authorList>
            <person name="Goeker M."/>
        </authorList>
    </citation>
    <scope>NUCLEOTIDE SEQUENCE [LARGE SCALE GENOMIC DNA]</scope>
    <source>
        <strain evidence="6 7">DSM 45791</strain>
    </source>
</reference>
<dbReference type="Pfam" id="PF00440">
    <property type="entry name" value="TetR_N"/>
    <property type="match status" value="1"/>
</dbReference>
<dbReference type="InterPro" id="IPR001647">
    <property type="entry name" value="HTH_TetR"/>
</dbReference>
<dbReference type="Pfam" id="PF16925">
    <property type="entry name" value="TetR_C_13"/>
    <property type="match status" value="1"/>
</dbReference>
<dbReference type="PANTHER" id="PTHR47506:SF6">
    <property type="entry name" value="HTH-TYPE TRANSCRIPTIONAL REPRESSOR NEMR"/>
    <property type="match status" value="1"/>
</dbReference>
<comment type="caution">
    <text evidence="6">The sequence shown here is derived from an EMBL/GenBank/DDBJ whole genome shotgun (WGS) entry which is preliminary data.</text>
</comment>
<accession>A0A3E0GVL2</accession>
<protein>
    <submittedName>
        <fullName evidence="6">AcrR family transcriptional regulator</fullName>
    </submittedName>
</protein>
<dbReference type="SUPFAM" id="SSF48498">
    <property type="entry name" value="Tetracyclin repressor-like, C-terminal domain"/>
    <property type="match status" value="1"/>
</dbReference>
<dbReference type="Proteomes" id="UP000256269">
    <property type="component" value="Unassembled WGS sequence"/>
</dbReference>
<evidence type="ECO:0000256" key="1">
    <source>
        <dbReference type="ARBA" id="ARBA00023015"/>
    </source>
</evidence>
<dbReference type="SUPFAM" id="SSF46689">
    <property type="entry name" value="Homeodomain-like"/>
    <property type="match status" value="1"/>
</dbReference>
<keyword evidence="2 4" id="KW-0238">DNA-binding</keyword>
<gene>
    <name evidence="6" type="ORF">BCF44_125100</name>
</gene>
<dbReference type="Gene3D" id="1.10.357.10">
    <property type="entry name" value="Tetracycline Repressor, domain 2"/>
    <property type="match status" value="1"/>
</dbReference>
<feature type="domain" description="HTH tetR-type" evidence="5">
    <location>
        <begin position="5"/>
        <end position="65"/>
    </location>
</feature>
<dbReference type="AlphaFoldDB" id="A0A3E0GVL2"/>